<organism evidence="1 2">
    <name type="scientific">Candidatus Dojkabacteria bacterium CG_4_10_14_0_2_um_filter_Dojkabacteria_WS6_41_15</name>
    <dbReference type="NCBI Taxonomy" id="2014249"/>
    <lineage>
        <taxon>Bacteria</taxon>
        <taxon>Candidatus Dojkabacteria</taxon>
    </lineage>
</organism>
<evidence type="ECO:0000313" key="1">
    <source>
        <dbReference type="EMBL" id="PJA12085.1"/>
    </source>
</evidence>
<accession>A0A2M7W0J3</accession>
<evidence type="ECO:0000313" key="2">
    <source>
        <dbReference type="Proteomes" id="UP000228952"/>
    </source>
</evidence>
<reference evidence="2" key="1">
    <citation type="submission" date="2017-09" db="EMBL/GenBank/DDBJ databases">
        <title>Depth-based differentiation of microbial function through sediment-hosted aquifers and enrichment of novel symbionts in the deep terrestrial subsurface.</title>
        <authorList>
            <person name="Probst A.J."/>
            <person name="Ladd B."/>
            <person name="Jarett J.K."/>
            <person name="Geller-Mcgrath D.E."/>
            <person name="Sieber C.M.K."/>
            <person name="Emerson J.B."/>
            <person name="Anantharaman K."/>
            <person name="Thomas B.C."/>
            <person name="Malmstrom R."/>
            <person name="Stieglmeier M."/>
            <person name="Klingl A."/>
            <person name="Woyke T."/>
            <person name="Ryan C.M."/>
            <person name="Banfield J.F."/>
        </authorList>
    </citation>
    <scope>NUCLEOTIDE SEQUENCE [LARGE SCALE GENOMIC DNA]</scope>
</reference>
<sequence>MAFALGAALPVMESKSLDVAHNPYGAVMTQVREVLNTVKARQLSAESLDNAVILRSAGYVADSLLDNPQGVKVLVAPEKSGSGPIYSSVYCSVTPAEGVLADISQFEHGVVEMELRSTSADMDYKVGDVASTVMINLRNRTVQIGRVKGNTQSFV</sequence>
<name>A0A2M7W0J3_9BACT</name>
<comment type="caution">
    <text evidence="1">The sequence shown here is derived from an EMBL/GenBank/DDBJ whole genome shotgun (WGS) entry which is preliminary data.</text>
</comment>
<dbReference type="Proteomes" id="UP000228952">
    <property type="component" value="Unassembled WGS sequence"/>
</dbReference>
<gene>
    <name evidence="1" type="ORF">COX64_05090</name>
</gene>
<dbReference type="AlphaFoldDB" id="A0A2M7W0J3"/>
<dbReference type="EMBL" id="PFQB01000128">
    <property type="protein sequence ID" value="PJA12085.1"/>
    <property type="molecule type" value="Genomic_DNA"/>
</dbReference>
<proteinExistence type="predicted"/>
<protein>
    <submittedName>
        <fullName evidence="1">Uncharacterized protein</fullName>
    </submittedName>
</protein>